<dbReference type="SUPFAM" id="SSF52087">
    <property type="entry name" value="CRAL/TRIO domain"/>
    <property type="match status" value="1"/>
</dbReference>
<comment type="caution">
    <text evidence="2">The sequence shown here is derived from an EMBL/GenBank/DDBJ whole genome shotgun (WGS) entry which is preliminary data.</text>
</comment>
<keyword evidence="3" id="KW-1185">Reference proteome</keyword>
<proteinExistence type="predicted"/>
<name>A0AAW1PHC8_9CHLO</name>
<protein>
    <recommendedName>
        <fullName evidence="1">CRAL-TRIO domain-containing protein</fullName>
    </recommendedName>
</protein>
<dbReference type="InterPro" id="IPR001251">
    <property type="entry name" value="CRAL-TRIO_dom"/>
</dbReference>
<dbReference type="PANTHER" id="PTHR47556:SF1">
    <property type="entry name" value="SEC14P-LIKE PHOSPHATIDYLINOSITOL TRANSFER FAMILY PROTEIN"/>
    <property type="match status" value="1"/>
</dbReference>
<dbReference type="InterPro" id="IPR036273">
    <property type="entry name" value="CRAL/TRIO_N_dom_sf"/>
</dbReference>
<dbReference type="PROSITE" id="PS50191">
    <property type="entry name" value="CRAL_TRIO"/>
    <property type="match status" value="1"/>
</dbReference>
<organism evidence="2 3">
    <name type="scientific">Symbiochloris irregularis</name>
    <dbReference type="NCBI Taxonomy" id="706552"/>
    <lineage>
        <taxon>Eukaryota</taxon>
        <taxon>Viridiplantae</taxon>
        <taxon>Chlorophyta</taxon>
        <taxon>core chlorophytes</taxon>
        <taxon>Trebouxiophyceae</taxon>
        <taxon>Trebouxiales</taxon>
        <taxon>Trebouxiaceae</taxon>
        <taxon>Symbiochloris</taxon>
    </lineage>
</organism>
<evidence type="ECO:0000313" key="3">
    <source>
        <dbReference type="Proteomes" id="UP001465755"/>
    </source>
</evidence>
<dbReference type="Pfam" id="PF00650">
    <property type="entry name" value="CRAL_TRIO"/>
    <property type="match status" value="1"/>
</dbReference>
<dbReference type="Gene3D" id="3.40.525.10">
    <property type="entry name" value="CRAL-TRIO lipid binding domain"/>
    <property type="match status" value="1"/>
</dbReference>
<dbReference type="SUPFAM" id="SSF46938">
    <property type="entry name" value="CRAL/TRIO N-terminal domain"/>
    <property type="match status" value="1"/>
</dbReference>
<accession>A0AAW1PHC8</accession>
<sequence length="258" mass="29021">MTRLCFSQSNWRLPSKPLRSSAYLSDSRARQHPGIVNRPWSDTPEEKGALQALQCRLQALNLSPAPDLATQIWFLRDRSLDVEETVQKLTAMTKWRQKTCPSGLTEASVAAEAATGKVVLHNGEDNYGRPVVVVRAALHRTGEWPFDGSQRLCAFMIESALRQLPDGSESMLGIFDLRGFGLANADFGFFYFMIDAFFTYYPKRVSQVLLLEAPFAFKPIWSAVKPALGKYSALVSFISVRDLCPQYFSQQTLPKIFK</sequence>
<dbReference type="CDD" id="cd00170">
    <property type="entry name" value="SEC14"/>
    <property type="match status" value="1"/>
</dbReference>
<dbReference type="EMBL" id="JALJOQ010000025">
    <property type="protein sequence ID" value="KAK9808232.1"/>
    <property type="molecule type" value="Genomic_DNA"/>
</dbReference>
<reference evidence="2 3" key="1">
    <citation type="journal article" date="2024" name="Nat. Commun.">
        <title>Phylogenomics reveals the evolutionary origins of lichenization in chlorophyte algae.</title>
        <authorList>
            <person name="Puginier C."/>
            <person name="Libourel C."/>
            <person name="Otte J."/>
            <person name="Skaloud P."/>
            <person name="Haon M."/>
            <person name="Grisel S."/>
            <person name="Petersen M."/>
            <person name="Berrin J.G."/>
            <person name="Delaux P.M."/>
            <person name="Dal Grande F."/>
            <person name="Keller J."/>
        </authorList>
    </citation>
    <scope>NUCLEOTIDE SEQUENCE [LARGE SCALE GENOMIC DNA]</scope>
    <source>
        <strain evidence="2 3">SAG 2036</strain>
    </source>
</reference>
<dbReference type="PANTHER" id="PTHR47556">
    <property type="entry name" value="SEC14P-LIKE PHOSPHATIDYLINOSITOL TRANSFER FAMILY PROTEIN"/>
    <property type="match status" value="1"/>
</dbReference>
<gene>
    <name evidence="2" type="ORF">WJX73_001455</name>
</gene>
<dbReference type="Proteomes" id="UP001465755">
    <property type="component" value="Unassembled WGS sequence"/>
</dbReference>
<evidence type="ECO:0000259" key="1">
    <source>
        <dbReference type="PROSITE" id="PS50191"/>
    </source>
</evidence>
<evidence type="ECO:0000313" key="2">
    <source>
        <dbReference type="EMBL" id="KAK9808232.1"/>
    </source>
</evidence>
<dbReference type="InterPro" id="IPR036865">
    <property type="entry name" value="CRAL-TRIO_dom_sf"/>
</dbReference>
<dbReference type="AlphaFoldDB" id="A0AAW1PHC8"/>
<feature type="domain" description="CRAL-TRIO" evidence="1">
    <location>
        <begin position="106"/>
        <end position="258"/>
    </location>
</feature>
<dbReference type="SMART" id="SM00516">
    <property type="entry name" value="SEC14"/>
    <property type="match status" value="1"/>
</dbReference>